<evidence type="ECO:0000313" key="3">
    <source>
        <dbReference type="Proteomes" id="UP000823775"/>
    </source>
</evidence>
<dbReference type="Proteomes" id="UP000823775">
    <property type="component" value="Unassembled WGS sequence"/>
</dbReference>
<dbReference type="EMBL" id="JACEIK010001096">
    <property type="protein sequence ID" value="MCD7465913.1"/>
    <property type="molecule type" value="Genomic_DNA"/>
</dbReference>
<protein>
    <submittedName>
        <fullName evidence="2">Uncharacterized protein</fullName>
    </submittedName>
</protein>
<organism evidence="2 3">
    <name type="scientific">Datura stramonium</name>
    <name type="common">Jimsonweed</name>
    <name type="synonym">Common thornapple</name>
    <dbReference type="NCBI Taxonomy" id="4076"/>
    <lineage>
        <taxon>Eukaryota</taxon>
        <taxon>Viridiplantae</taxon>
        <taxon>Streptophyta</taxon>
        <taxon>Embryophyta</taxon>
        <taxon>Tracheophyta</taxon>
        <taxon>Spermatophyta</taxon>
        <taxon>Magnoliopsida</taxon>
        <taxon>eudicotyledons</taxon>
        <taxon>Gunneridae</taxon>
        <taxon>Pentapetalae</taxon>
        <taxon>asterids</taxon>
        <taxon>lamiids</taxon>
        <taxon>Solanales</taxon>
        <taxon>Solanaceae</taxon>
        <taxon>Solanoideae</taxon>
        <taxon>Datureae</taxon>
        <taxon>Datura</taxon>
    </lineage>
</organism>
<keyword evidence="3" id="KW-1185">Reference proteome</keyword>
<reference evidence="2 3" key="1">
    <citation type="journal article" date="2021" name="BMC Genomics">
        <title>Datura genome reveals duplications of psychoactive alkaloid biosynthetic genes and high mutation rate following tissue culture.</title>
        <authorList>
            <person name="Rajewski A."/>
            <person name="Carter-House D."/>
            <person name="Stajich J."/>
            <person name="Litt A."/>
        </authorList>
    </citation>
    <scope>NUCLEOTIDE SEQUENCE [LARGE SCALE GENOMIC DNA]</scope>
    <source>
        <strain evidence="2">AR-01</strain>
    </source>
</reference>
<evidence type="ECO:0000313" key="2">
    <source>
        <dbReference type="EMBL" id="MCD7465913.1"/>
    </source>
</evidence>
<comment type="caution">
    <text evidence="2">The sequence shown here is derived from an EMBL/GenBank/DDBJ whole genome shotgun (WGS) entry which is preliminary data.</text>
</comment>
<sequence>STGETLANREEDIQGLSPTARENQKIGVANIQPNDRNGRVADPDPRTADVFWLAPTFKWWLGTRYRRSAGHQSDFVFASAFMIKCVAGRVARSMARWS</sequence>
<feature type="region of interest" description="Disordered" evidence="1">
    <location>
        <begin position="1"/>
        <end position="44"/>
    </location>
</feature>
<gene>
    <name evidence="2" type="ORF">HAX54_002128</name>
</gene>
<name>A0ABS8T470_DATST</name>
<feature type="non-terminal residue" evidence="2">
    <location>
        <position position="1"/>
    </location>
</feature>
<accession>A0ABS8T470</accession>
<evidence type="ECO:0000256" key="1">
    <source>
        <dbReference type="SAM" id="MobiDB-lite"/>
    </source>
</evidence>
<proteinExistence type="predicted"/>